<dbReference type="PROSITE" id="PS00070">
    <property type="entry name" value="ALDEHYDE_DEHYDR_CYS"/>
    <property type="match status" value="1"/>
</dbReference>
<keyword evidence="8" id="KW-0520">NAD</keyword>
<evidence type="ECO:0000256" key="19">
    <source>
        <dbReference type="RuleBase" id="RU003345"/>
    </source>
</evidence>
<gene>
    <name evidence="16" type="primary">betI</name>
    <name evidence="21" type="ORF">SAMN05192530_10865</name>
</gene>
<feature type="active site" evidence="18">
    <location>
        <position position="462"/>
    </location>
</feature>
<dbReference type="InterPro" id="IPR011264">
    <property type="entry name" value="BADH"/>
</dbReference>
<dbReference type="FunFam" id="3.40.309.10:FF:000014">
    <property type="entry name" value="NAD/NADP-dependent betaine aldehyde dehydrogenase"/>
    <property type="match status" value="1"/>
</dbReference>
<dbReference type="FunFam" id="3.40.605.10:FF:000007">
    <property type="entry name" value="NAD/NADP-dependent betaine aldehyde dehydrogenase"/>
    <property type="match status" value="1"/>
</dbReference>
<evidence type="ECO:0000256" key="12">
    <source>
        <dbReference type="ARBA" id="ARBA00024936"/>
    </source>
</evidence>
<keyword evidence="4" id="KW-0479">Metal-binding</keyword>
<evidence type="ECO:0000256" key="8">
    <source>
        <dbReference type="ARBA" id="ARBA00023027"/>
    </source>
</evidence>
<dbReference type="SUPFAM" id="SSF46689">
    <property type="entry name" value="Homeodomain-like"/>
    <property type="match status" value="1"/>
</dbReference>
<evidence type="ECO:0000313" key="21">
    <source>
        <dbReference type="EMBL" id="SDO57382.1"/>
    </source>
</evidence>
<dbReference type="InterPro" id="IPR016163">
    <property type="entry name" value="Ald_DH_C"/>
</dbReference>
<dbReference type="CDD" id="cd07090">
    <property type="entry name" value="ALDH_F9_TMBADH"/>
    <property type="match status" value="1"/>
</dbReference>
<keyword evidence="9" id="KW-0558">Oxidation</keyword>
<comment type="function">
    <text evidence="12">Repressor involved in the biosynthesis of the osmoprotectant glycine betaine. It represses transcription of the choline transporter BetT and the genes of BetAB involved in the synthesis of glycine betaine.</text>
</comment>
<keyword evidence="6 19" id="KW-0560">Oxidoreductase</keyword>
<evidence type="ECO:0000256" key="11">
    <source>
        <dbReference type="ARBA" id="ARBA00023163"/>
    </source>
</evidence>
<dbReference type="PANTHER" id="PTHR11699">
    <property type="entry name" value="ALDEHYDE DEHYDROGENASE-RELATED"/>
    <property type="match status" value="1"/>
</dbReference>
<organism evidence="21 22">
    <name type="scientific">Aureimonas jatrophae</name>
    <dbReference type="NCBI Taxonomy" id="1166073"/>
    <lineage>
        <taxon>Bacteria</taxon>
        <taxon>Pseudomonadati</taxon>
        <taxon>Pseudomonadota</taxon>
        <taxon>Alphaproteobacteria</taxon>
        <taxon>Hyphomicrobiales</taxon>
        <taxon>Aurantimonadaceae</taxon>
        <taxon>Aureimonas</taxon>
    </lineage>
</organism>
<keyword evidence="7 16" id="KW-0805">Transcription regulation</keyword>
<evidence type="ECO:0000256" key="3">
    <source>
        <dbReference type="ARBA" id="ARBA00022491"/>
    </source>
</evidence>
<comment type="pathway">
    <text evidence="1 16">Amine and polyamine biosynthesis; betaine biosynthesis via choline pathway [regulation].</text>
</comment>
<dbReference type="InterPro" id="IPR015590">
    <property type="entry name" value="Aldehyde_DH_dom"/>
</dbReference>
<dbReference type="Gene3D" id="1.10.357.10">
    <property type="entry name" value="Tetracycline Repressor, domain 2"/>
    <property type="match status" value="1"/>
</dbReference>
<evidence type="ECO:0000256" key="13">
    <source>
        <dbReference type="ARBA" id="ARBA00051919"/>
    </source>
</evidence>
<dbReference type="HAMAP" id="MF_00768">
    <property type="entry name" value="HTH_type_BetI"/>
    <property type="match status" value="1"/>
</dbReference>
<comment type="function">
    <text evidence="16">Repressor involved in choline regulation of the bet genes.</text>
</comment>
<evidence type="ECO:0000256" key="17">
    <source>
        <dbReference type="PROSITE-ProRule" id="PRU00335"/>
    </source>
</evidence>
<dbReference type="PROSITE" id="PS50977">
    <property type="entry name" value="HTH_TETR_2"/>
    <property type="match status" value="1"/>
</dbReference>
<dbReference type="NCBIfam" id="NF001978">
    <property type="entry name" value="PRK00767.1"/>
    <property type="match status" value="1"/>
</dbReference>
<dbReference type="NCBIfam" id="NF009725">
    <property type="entry name" value="PRK13252.1"/>
    <property type="match status" value="1"/>
</dbReference>
<dbReference type="Pfam" id="PF00440">
    <property type="entry name" value="TetR_N"/>
    <property type="match status" value="1"/>
</dbReference>
<dbReference type="InterPro" id="IPR016161">
    <property type="entry name" value="Ald_DH/histidinol_DH"/>
</dbReference>
<dbReference type="Gene3D" id="3.40.605.10">
    <property type="entry name" value="Aldehyde Dehydrogenase, Chain A, domain 1"/>
    <property type="match status" value="1"/>
</dbReference>
<sequence>MSRSAVAVRSPTEDQRRRQLVDATIQSLAEIGFSASSLAEIAGRAGVAPSLVAHYFGDKDGLLEATLRHLARRISDAARLRLRRAEGPRERIQAVIDANLAAEEFDARTCAVWLAFWGQVPHSARLKRVQRVYQRRMLSNLVFDLRSLVAPEEAPRIAQAIAAIIDGLWLRASLAEVAETDSLAARATASAFTDAQIAGAVPRRADRPRRAAPGLRLLTSHVGGAYIDAGREPQVFQTLNPATGEVLAEIAVADAAVVDHAVATAAEAQRGWGAMTGAERGRILQRVAARLRERNDELAVLEARDTGKPIAETSTVDVLSGADCIEFFAGMAAGLSGDHVDLGPLAFGYTRREPLGVVAGIGAWNYPLQIACWKAAPALAAGNSVVFKPAELTPLTALKLAEIMDECGLPRGVFNVVQGDGSTGRLLSRHPGIAKISLTGEVGTGKAVMRDASATLKQVTLELGGKSPLVVFADADLDDAVGGAMLANFYSAGEVCSNGTRVFVHESVRAAFLEKLVARTVALRIGDPLDPETQVGALISEAHMRKVLSYVEEGVREGARLLCGGTRMTQDGLDAGFFVAPAIFDGCDDSMRIVREEIFGPVMTVLSFRDEEEVIARANSTRFGLAAGVFTRDLARAHRVVARLEAGTTWINTYNITPIELPFGGAKESGLGRENGRAALEAHTQVKSVFVNLGRVDAPY</sequence>
<dbReference type="InterPro" id="IPR036271">
    <property type="entry name" value="Tet_transcr_reg_TetR-rel_C_sf"/>
</dbReference>
<evidence type="ECO:0000313" key="22">
    <source>
        <dbReference type="Proteomes" id="UP000198793"/>
    </source>
</evidence>
<protein>
    <recommendedName>
        <fullName evidence="16">HTH-type transcriptional regulator BetI</fullName>
    </recommendedName>
</protein>
<dbReference type="PROSITE" id="PS00687">
    <property type="entry name" value="ALDEHYDE_DEHYDR_GLU"/>
    <property type="match status" value="1"/>
</dbReference>
<evidence type="ECO:0000256" key="9">
    <source>
        <dbReference type="ARBA" id="ARBA00023097"/>
    </source>
</evidence>
<keyword evidence="22" id="KW-1185">Reference proteome</keyword>
<feature type="DNA-binding region" description="H-T-H motif" evidence="16 17">
    <location>
        <begin position="37"/>
        <end position="56"/>
    </location>
</feature>
<dbReference type="UniPathway" id="UPA00529"/>
<evidence type="ECO:0000256" key="14">
    <source>
        <dbReference type="ARBA" id="ARBA00052192"/>
    </source>
</evidence>
<keyword evidence="5" id="KW-0630">Potassium</keyword>
<dbReference type="RefSeq" id="WP_090675497.1">
    <property type="nucleotide sequence ID" value="NZ_FNIT01000008.1"/>
</dbReference>
<comment type="catalytic activity">
    <reaction evidence="13">
        <text>betaine aldehyde + NADP(+) + H2O = glycine betaine + NADPH + 2 H(+)</text>
        <dbReference type="Rhea" id="RHEA:30067"/>
        <dbReference type="ChEBI" id="CHEBI:15377"/>
        <dbReference type="ChEBI" id="CHEBI:15378"/>
        <dbReference type="ChEBI" id="CHEBI:15710"/>
        <dbReference type="ChEBI" id="CHEBI:17750"/>
        <dbReference type="ChEBI" id="CHEBI:57783"/>
        <dbReference type="ChEBI" id="CHEBI:58349"/>
    </reaction>
    <physiologicalReaction direction="left-to-right" evidence="13">
        <dbReference type="Rhea" id="RHEA:30068"/>
    </physiologicalReaction>
</comment>
<evidence type="ECO:0000256" key="4">
    <source>
        <dbReference type="ARBA" id="ARBA00022723"/>
    </source>
</evidence>
<accession>A0A1H0KNP2</accession>
<proteinExistence type="inferred from homology"/>
<dbReference type="GO" id="GO:0019285">
    <property type="term" value="P:glycine betaine biosynthetic process from choline"/>
    <property type="evidence" value="ECO:0007669"/>
    <property type="project" value="UniProtKB-UniRule"/>
</dbReference>
<comment type="subunit">
    <text evidence="15">Dimer of dimers.</text>
</comment>
<dbReference type="GO" id="GO:0045892">
    <property type="term" value="P:negative regulation of DNA-templated transcription"/>
    <property type="evidence" value="ECO:0007669"/>
    <property type="project" value="UniProtKB-UniRule"/>
</dbReference>
<dbReference type="EMBL" id="FNIT01000008">
    <property type="protein sequence ID" value="SDO57382.1"/>
    <property type="molecule type" value="Genomic_DNA"/>
</dbReference>
<evidence type="ECO:0000256" key="1">
    <source>
        <dbReference type="ARBA" id="ARBA00004719"/>
    </source>
</evidence>
<dbReference type="InterPro" id="IPR017757">
    <property type="entry name" value="Tscrpt_rep_BetI"/>
</dbReference>
<dbReference type="Proteomes" id="UP000198793">
    <property type="component" value="Unassembled WGS sequence"/>
</dbReference>
<dbReference type="InterPro" id="IPR016162">
    <property type="entry name" value="Ald_DH_N"/>
</dbReference>
<dbReference type="STRING" id="1166073.SAMN05192530_10865"/>
<evidence type="ECO:0000256" key="2">
    <source>
        <dbReference type="ARBA" id="ARBA00009986"/>
    </source>
</evidence>
<keyword evidence="10 16" id="KW-0238">DNA-binding</keyword>
<evidence type="ECO:0000256" key="10">
    <source>
        <dbReference type="ARBA" id="ARBA00023125"/>
    </source>
</evidence>
<dbReference type="SUPFAM" id="SSF48498">
    <property type="entry name" value="Tetracyclin repressor-like, C-terminal domain"/>
    <property type="match status" value="1"/>
</dbReference>
<dbReference type="NCBIfam" id="TIGR01804">
    <property type="entry name" value="BADH"/>
    <property type="match status" value="1"/>
</dbReference>
<dbReference type="InterPro" id="IPR016160">
    <property type="entry name" value="Ald_DH_CS_CYS"/>
</dbReference>
<dbReference type="OrthoDB" id="9772584at2"/>
<dbReference type="GO" id="GO:0003677">
    <property type="term" value="F:DNA binding"/>
    <property type="evidence" value="ECO:0007669"/>
    <property type="project" value="UniProtKB-UniRule"/>
</dbReference>
<comment type="catalytic activity">
    <reaction evidence="14">
        <text>betaine aldehyde + NAD(+) + H2O = glycine betaine + NADH + 2 H(+)</text>
        <dbReference type="Rhea" id="RHEA:15305"/>
        <dbReference type="ChEBI" id="CHEBI:15377"/>
        <dbReference type="ChEBI" id="CHEBI:15378"/>
        <dbReference type="ChEBI" id="CHEBI:15710"/>
        <dbReference type="ChEBI" id="CHEBI:17750"/>
        <dbReference type="ChEBI" id="CHEBI:57540"/>
        <dbReference type="ChEBI" id="CHEBI:57945"/>
        <dbReference type="EC" id="1.2.1.8"/>
    </reaction>
    <physiologicalReaction direction="left-to-right" evidence="14">
        <dbReference type="Rhea" id="RHEA:15306"/>
    </physiologicalReaction>
</comment>
<evidence type="ECO:0000256" key="5">
    <source>
        <dbReference type="ARBA" id="ARBA00022958"/>
    </source>
</evidence>
<keyword evidence="3 16" id="KW-0678">Repressor</keyword>
<dbReference type="InterPro" id="IPR001647">
    <property type="entry name" value="HTH_TetR"/>
</dbReference>
<dbReference type="GO" id="GO:0046872">
    <property type="term" value="F:metal ion binding"/>
    <property type="evidence" value="ECO:0007669"/>
    <property type="project" value="UniProtKB-KW"/>
</dbReference>
<evidence type="ECO:0000259" key="20">
    <source>
        <dbReference type="PROSITE" id="PS50977"/>
    </source>
</evidence>
<comment type="similarity">
    <text evidence="2 19">Belongs to the aldehyde dehydrogenase family.</text>
</comment>
<dbReference type="Gene3D" id="3.40.309.10">
    <property type="entry name" value="Aldehyde Dehydrogenase, Chain A, domain 2"/>
    <property type="match status" value="1"/>
</dbReference>
<dbReference type="AlphaFoldDB" id="A0A1H0KNP2"/>
<keyword evidence="11 16" id="KW-0804">Transcription</keyword>
<dbReference type="GO" id="GO:0008802">
    <property type="term" value="F:betaine-aldehyde dehydrogenase (NAD+) activity"/>
    <property type="evidence" value="ECO:0007669"/>
    <property type="project" value="UniProtKB-UniRule"/>
</dbReference>
<evidence type="ECO:0000256" key="6">
    <source>
        <dbReference type="ARBA" id="ARBA00023002"/>
    </source>
</evidence>
<dbReference type="InterPro" id="IPR039538">
    <property type="entry name" value="BetI_C"/>
</dbReference>
<dbReference type="InterPro" id="IPR029510">
    <property type="entry name" value="Ald_DH_CS_GLU"/>
</dbReference>
<evidence type="ECO:0000256" key="7">
    <source>
        <dbReference type="ARBA" id="ARBA00023015"/>
    </source>
</evidence>
<dbReference type="InterPro" id="IPR009057">
    <property type="entry name" value="Homeodomain-like_sf"/>
</dbReference>
<reference evidence="21 22" key="1">
    <citation type="submission" date="2016-10" db="EMBL/GenBank/DDBJ databases">
        <authorList>
            <person name="de Groot N.N."/>
        </authorList>
    </citation>
    <scope>NUCLEOTIDE SEQUENCE [LARGE SCALE GENOMIC DNA]</scope>
    <source>
        <strain evidence="22">L7-484,KACC 16230,DSM 25025</strain>
    </source>
</reference>
<dbReference type="GO" id="GO:0003700">
    <property type="term" value="F:DNA-binding transcription factor activity"/>
    <property type="evidence" value="ECO:0007669"/>
    <property type="project" value="UniProtKB-UniRule"/>
</dbReference>
<dbReference type="Pfam" id="PF00171">
    <property type="entry name" value="Aldedh"/>
    <property type="match status" value="1"/>
</dbReference>
<evidence type="ECO:0000256" key="18">
    <source>
        <dbReference type="PROSITE-ProRule" id="PRU10007"/>
    </source>
</evidence>
<dbReference type="Pfam" id="PF13977">
    <property type="entry name" value="TetR_C_6"/>
    <property type="match status" value="1"/>
</dbReference>
<name>A0A1H0KNP2_9HYPH</name>
<evidence type="ECO:0000256" key="15">
    <source>
        <dbReference type="ARBA" id="ARBA00065931"/>
    </source>
</evidence>
<evidence type="ECO:0000256" key="16">
    <source>
        <dbReference type="HAMAP-Rule" id="MF_00768"/>
    </source>
</evidence>
<dbReference type="SUPFAM" id="SSF53720">
    <property type="entry name" value="ALDH-like"/>
    <property type="match status" value="1"/>
</dbReference>
<dbReference type="NCBIfam" id="TIGR03384">
    <property type="entry name" value="betaine_BetI"/>
    <property type="match status" value="1"/>
</dbReference>
<feature type="domain" description="HTH tetR-type" evidence="20">
    <location>
        <begin position="14"/>
        <end position="74"/>
    </location>
</feature>